<comment type="caution">
    <text evidence="2">The sequence shown here is derived from an EMBL/GenBank/DDBJ whole genome shotgun (WGS) entry which is preliminary data.</text>
</comment>
<organism evidence="2 3">
    <name type="scientific">Ambrosia artemisiifolia</name>
    <name type="common">Common ragweed</name>
    <dbReference type="NCBI Taxonomy" id="4212"/>
    <lineage>
        <taxon>Eukaryota</taxon>
        <taxon>Viridiplantae</taxon>
        <taxon>Streptophyta</taxon>
        <taxon>Embryophyta</taxon>
        <taxon>Tracheophyta</taxon>
        <taxon>Spermatophyta</taxon>
        <taxon>Magnoliopsida</taxon>
        <taxon>eudicotyledons</taxon>
        <taxon>Gunneridae</taxon>
        <taxon>Pentapetalae</taxon>
        <taxon>asterids</taxon>
        <taxon>campanulids</taxon>
        <taxon>Asterales</taxon>
        <taxon>Asteraceae</taxon>
        <taxon>Asteroideae</taxon>
        <taxon>Heliantheae alliance</taxon>
        <taxon>Heliantheae</taxon>
        <taxon>Ambrosia</taxon>
    </lineage>
</organism>
<feature type="coiled-coil region" evidence="1">
    <location>
        <begin position="58"/>
        <end position="92"/>
    </location>
</feature>
<sequence>MSDVYGPNFSEYPDDPEARVIGEGRTRRVYGVGYSNLHVLVTGQSSSSAGSAPSHAEYQRSQEEAEVMRTQMADLEARLDEERKAREVLQQVQEFMTNWRAPSN</sequence>
<evidence type="ECO:0000313" key="2">
    <source>
        <dbReference type="EMBL" id="KAI7730824.1"/>
    </source>
</evidence>
<keyword evidence="1" id="KW-0175">Coiled coil</keyword>
<proteinExistence type="predicted"/>
<dbReference type="AlphaFoldDB" id="A0AAD5G6X4"/>
<protein>
    <submittedName>
        <fullName evidence="2">Uncharacterized protein</fullName>
    </submittedName>
</protein>
<evidence type="ECO:0000313" key="3">
    <source>
        <dbReference type="Proteomes" id="UP001206925"/>
    </source>
</evidence>
<gene>
    <name evidence="2" type="ORF">M8C21_012245</name>
</gene>
<dbReference type="Proteomes" id="UP001206925">
    <property type="component" value="Unassembled WGS sequence"/>
</dbReference>
<evidence type="ECO:0000256" key="1">
    <source>
        <dbReference type="SAM" id="Coils"/>
    </source>
</evidence>
<accession>A0AAD5G6X4</accession>
<name>A0AAD5G6X4_AMBAR</name>
<reference evidence="2" key="1">
    <citation type="submission" date="2022-06" db="EMBL/GenBank/DDBJ databases">
        <title>Uncovering the hologenomic basis of an extraordinary plant invasion.</title>
        <authorList>
            <person name="Bieker V.C."/>
            <person name="Martin M.D."/>
            <person name="Gilbert T."/>
            <person name="Hodgins K."/>
            <person name="Battlay P."/>
            <person name="Petersen B."/>
            <person name="Wilson J."/>
        </authorList>
    </citation>
    <scope>NUCLEOTIDE SEQUENCE</scope>
    <source>
        <strain evidence="2">AA19_3_7</strain>
        <tissue evidence="2">Leaf</tissue>
    </source>
</reference>
<dbReference type="EMBL" id="JAMZMK010010619">
    <property type="protein sequence ID" value="KAI7730824.1"/>
    <property type="molecule type" value="Genomic_DNA"/>
</dbReference>
<keyword evidence="3" id="KW-1185">Reference proteome</keyword>